<gene>
    <name evidence="2" type="ORF">AAIG11_16385</name>
</gene>
<accession>A0ABU9VYK1</accession>
<organism evidence="2 3">
    <name type="scientific">Anoxynatronum sibiricum</name>
    <dbReference type="NCBI Taxonomy" id="210623"/>
    <lineage>
        <taxon>Bacteria</taxon>
        <taxon>Bacillati</taxon>
        <taxon>Bacillota</taxon>
        <taxon>Clostridia</taxon>
        <taxon>Eubacteriales</taxon>
        <taxon>Clostridiaceae</taxon>
        <taxon>Anoxynatronum</taxon>
    </lineage>
</organism>
<keyword evidence="1" id="KW-0812">Transmembrane</keyword>
<feature type="transmembrane region" description="Helical" evidence="1">
    <location>
        <begin position="136"/>
        <end position="161"/>
    </location>
</feature>
<dbReference type="PIRSF" id="PIRSF027391">
    <property type="entry name" value="Hpre_diP_synt_I"/>
    <property type="match status" value="1"/>
</dbReference>
<keyword evidence="1" id="KW-1133">Transmembrane helix</keyword>
<sequence>MNSTKQIVYFGILTSLGLALHIIEGFIPNPFMGIVPGAKIGLANIIGLLALVLFGLRFALSVNLMRVFMAGMLTGAVTSMMYGLAGALFSTLLMWAALHFLQRFLSLVGVSVLGALGHNVAQLSVAGVMIQNVRIFVYLPFMMFASIFTGIFIGLTAYFVLQKVKHRFTNITYSLT</sequence>
<evidence type="ECO:0000313" key="2">
    <source>
        <dbReference type="EMBL" id="MEN1762068.1"/>
    </source>
</evidence>
<name>A0ABU9VYK1_9CLOT</name>
<dbReference type="InterPro" id="IPR014535">
    <property type="entry name" value="Hpre_diP_synt_I"/>
</dbReference>
<evidence type="ECO:0000256" key="1">
    <source>
        <dbReference type="SAM" id="Phobius"/>
    </source>
</evidence>
<evidence type="ECO:0000313" key="3">
    <source>
        <dbReference type="Proteomes" id="UP001407405"/>
    </source>
</evidence>
<dbReference type="EMBL" id="JBCITM010000027">
    <property type="protein sequence ID" value="MEN1762068.1"/>
    <property type="molecule type" value="Genomic_DNA"/>
</dbReference>
<dbReference type="RefSeq" id="WP_343187348.1">
    <property type="nucleotide sequence ID" value="NZ_JBCITM010000027.1"/>
</dbReference>
<dbReference type="Proteomes" id="UP001407405">
    <property type="component" value="Unassembled WGS sequence"/>
</dbReference>
<keyword evidence="1" id="KW-0472">Membrane</keyword>
<feature type="transmembrane region" description="Helical" evidence="1">
    <location>
        <begin position="80"/>
        <end position="98"/>
    </location>
</feature>
<dbReference type="Pfam" id="PF07456">
    <property type="entry name" value="Hpre_diP_synt_I"/>
    <property type="match status" value="1"/>
</dbReference>
<feature type="transmembrane region" description="Helical" evidence="1">
    <location>
        <begin position="40"/>
        <end position="60"/>
    </location>
</feature>
<protein>
    <submittedName>
        <fullName evidence="2">Gx transporter family protein</fullName>
    </submittedName>
</protein>
<feature type="transmembrane region" description="Helical" evidence="1">
    <location>
        <begin position="105"/>
        <end position="130"/>
    </location>
</feature>
<dbReference type="InterPro" id="IPR010898">
    <property type="entry name" value="Hpre_diP_synth_I"/>
</dbReference>
<comment type="caution">
    <text evidence="2">The sequence shown here is derived from an EMBL/GenBank/DDBJ whole genome shotgun (WGS) entry which is preliminary data.</text>
</comment>
<proteinExistence type="predicted"/>
<keyword evidence="3" id="KW-1185">Reference proteome</keyword>
<feature type="transmembrane region" description="Helical" evidence="1">
    <location>
        <begin position="6"/>
        <end position="28"/>
    </location>
</feature>
<reference evidence="2 3" key="1">
    <citation type="submission" date="2024-04" db="EMBL/GenBank/DDBJ databases">
        <title>Genome sequencing and metabolic network reconstruction of aminoacids and betaine degradation by Anoxynatronum sibiricum.</title>
        <authorList>
            <person name="Detkova E.N."/>
            <person name="Boltjanskaja Y.V."/>
            <person name="Mardanov A.V."/>
            <person name="Kevbrin V."/>
        </authorList>
    </citation>
    <scope>NUCLEOTIDE SEQUENCE [LARGE SCALE GENOMIC DNA]</scope>
    <source>
        <strain evidence="2 3">Z-7981</strain>
    </source>
</reference>
<dbReference type="Gene3D" id="1.10.1760.20">
    <property type="match status" value="1"/>
</dbReference>